<dbReference type="CDD" id="cd00130">
    <property type="entry name" value="PAS"/>
    <property type="match status" value="1"/>
</dbReference>
<feature type="transmembrane region" description="Helical" evidence="8">
    <location>
        <begin position="1625"/>
        <end position="1649"/>
    </location>
</feature>
<dbReference type="Pfam" id="PF13426">
    <property type="entry name" value="PAS_9"/>
    <property type="match status" value="1"/>
</dbReference>
<feature type="region of interest" description="Disordered" evidence="7">
    <location>
        <begin position="1401"/>
        <end position="1437"/>
    </location>
</feature>
<dbReference type="Gene3D" id="3.30.450.20">
    <property type="entry name" value="PAS domain"/>
    <property type="match status" value="2"/>
</dbReference>
<feature type="compositionally biased region" description="Polar residues" evidence="7">
    <location>
        <begin position="11"/>
        <end position="23"/>
    </location>
</feature>
<reference evidence="10 11" key="1">
    <citation type="submission" date="2017-08" db="EMBL/GenBank/DDBJ databases">
        <title>Acidophilic green algal genome provides insights into adaptation to an acidic environment.</title>
        <authorList>
            <person name="Hirooka S."/>
            <person name="Hirose Y."/>
            <person name="Kanesaki Y."/>
            <person name="Higuchi S."/>
            <person name="Fujiwara T."/>
            <person name="Onuma R."/>
            <person name="Era A."/>
            <person name="Ohbayashi R."/>
            <person name="Uzuka A."/>
            <person name="Nozaki H."/>
            <person name="Yoshikawa H."/>
            <person name="Miyagishima S.Y."/>
        </authorList>
    </citation>
    <scope>NUCLEOTIDE SEQUENCE [LARGE SCALE GENOMIC DNA]</scope>
    <source>
        <strain evidence="10 11">NIES-2499</strain>
    </source>
</reference>
<evidence type="ECO:0000256" key="4">
    <source>
        <dbReference type="ARBA" id="ARBA00022741"/>
    </source>
</evidence>
<evidence type="ECO:0000313" key="10">
    <source>
        <dbReference type="EMBL" id="GAX73194.1"/>
    </source>
</evidence>
<feature type="region of interest" description="Disordered" evidence="7">
    <location>
        <begin position="1326"/>
        <end position="1385"/>
    </location>
</feature>
<keyword evidence="8" id="KW-1133">Transmembrane helix</keyword>
<evidence type="ECO:0000256" key="6">
    <source>
        <dbReference type="ARBA" id="ARBA00022840"/>
    </source>
</evidence>
<dbReference type="SUPFAM" id="SSF55785">
    <property type="entry name" value="PYP-like sensor domain (PAS domain)"/>
    <property type="match status" value="1"/>
</dbReference>
<keyword evidence="8" id="KW-0812">Transmembrane</keyword>
<feature type="compositionally biased region" description="Polar residues" evidence="7">
    <location>
        <begin position="1403"/>
        <end position="1428"/>
    </location>
</feature>
<evidence type="ECO:0000256" key="7">
    <source>
        <dbReference type="SAM" id="MobiDB-lite"/>
    </source>
</evidence>
<feature type="transmembrane region" description="Helical" evidence="8">
    <location>
        <begin position="204"/>
        <end position="226"/>
    </location>
</feature>
<feature type="transmembrane region" description="Helical" evidence="8">
    <location>
        <begin position="306"/>
        <end position="323"/>
    </location>
</feature>
<feature type="transmembrane region" description="Helical" evidence="8">
    <location>
        <begin position="140"/>
        <end position="162"/>
    </location>
</feature>
<dbReference type="InterPro" id="IPR057352">
    <property type="entry name" value="TPR_TmcB/C"/>
</dbReference>
<dbReference type="PANTHER" id="PTHR31600:SF2">
    <property type="entry name" value="GAMETE ENRICHED GENE 10 PROTEIN-RELATED"/>
    <property type="match status" value="1"/>
</dbReference>
<feature type="compositionally biased region" description="Polar residues" evidence="7">
    <location>
        <begin position="1333"/>
        <end position="1355"/>
    </location>
</feature>
<evidence type="ECO:0000256" key="2">
    <source>
        <dbReference type="ARBA" id="ARBA00022606"/>
    </source>
</evidence>
<dbReference type="InterPro" id="IPR000014">
    <property type="entry name" value="PAS"/>
</dbReference>
<feature type="region of interest" description="Disordered" evidence="7">
    <location>
        <begin position="1"/>
        <end position="23"/>
    </location>
</feature>
<feature type="compositionally biased region" description="Basic and acidic residues" evidence="7">
    <location>
        <begin position="2528"/>
        <end position="2540"/>
    </location>
</feature>
<feature type="domain" description="PAS" evidence="9">
    <location>
        <begin position="628"/>
        <end position="674"/>
    </location>
</feature>
<dbReference type="GO" id="GO:0005524">
    <property type="term" value="F:ATP binding"/>
    <property type="evidence" value="ECO:0007669"/>
    <property type="project" value="UniProtKB-KW"/>
</dbReference>
<dbReference type="OrthoDB" id="542352at2759"/>
<sequence>MGDTLAHQGENVPNSLRPGQQESNAPSGFIKALFGALYTLAKEKFSDSAKVAILNVVVDFALIVVIFLHLEYPWAVNPTSGWYSFFFWLEIQRPLAAKGWSFYEIIFYLLTGMLYLSVATCVWVAWSFKNDSFPFLWPIKFVRVVVSVFVGTLYIASINIFLTVAQCVPPELEAEPGGNSTVTAASGAVLVHKIWGTDCLSMPMMVHIIIALISSLLFSSVALLVVMADHELQPLSVSLLAAPHSMTELKSIFLKTIITIVDNLLSPWPTVQAVIFAICTVLNIYWHLAELPYYTAWMNSLRCGLYAIHAWVSLCLVVLMFTVEAKKLDHAETTTGAVYWDFQNYDTAKLITNIMFYGMLPMFFLGGLAAFLRLSYFFKIGLRFRNLDPNQKSKKLYKFSSDTDVEVISRVLRVWDDDHIPDPDALALGETIIKAGIEQFPKSPYVRIVRANVLITCRQQMQSGWTELQIASKLEPNLSYRFSIFTWEQEHKQKAASASTGNSNATDLVSFVEFQKHYKNLVTYHKAALMASQTFWRLLLKEHISLVVLSTAFRKIESMEVMADQTYKTVLARYPNSVKLLRTYANFLETVKNDPWAASHYFELADRVEDEQENLANDAVVDDGKGGVIDTKGNAVITIDAKGEIQSANKAAYGLFGYNRGELEKKNVRMLMPQPFSSRHDTFLKNYAITGKAKILDSQREVLGLHKANHVFPIQITVTKTTGSGADSVFLGILKAVDQDHSVIRAWLLTNGTILCVDQNFIDYAGWESNDLLGKNFNFYATDPAVINDLIRRAASLKEDEMASGDLHVNTFIKHKYSEDVPVNLMATMGGTEDQRLLVITMKRLAEIVPLAVFNHKGVITYGNSELAQMIGYDVTALSGMNISQLMEQPYGYLHQRWLKDQQSVDTARKPTPSGCRAKQAFNLLSSFGTYVPVRMAIKEHEAGDPLQPVITYRVRFEKVNPEDKDDPRRLQLHINTKGLITFASSSPARLFQINPENLVGKRLSHLIDVFAVWDEEGDDCDDALQAMLAASKTRPGISWRVGLFPDSTKVTSATGLGVTRTASPCVVPKSSLHLSNKDMVDVRSAILQVAPLDSNASSASGVVTVVQLWRPDMLTGIIEIDANLKITKSDALAAAVLGQTTSSLYSMHLGRILDLPSGTTFNSLLSAKRLKGSDQGVRRNVGSLGHVGPSKKFEGRHGDGQQLSITFQGALKYGKLDADRLMAMIKCKSGNFGGDAEQIRMSLVSMLAGNDRNGKGNDSAKNIHSDNDLVTARDVVVSIGSSQRTDLDSAANLNKRVGKSTQGDEQAGTGDVLLTARDVELEGLLSNRDGGSASSSNVMPNEMSLSACTRSGSGSRVRCRLSDRELSSSRLQSPSPLQQHCRRSLAEAAQQQVLKEFEGGASHNSLGDPSLTHQGSSSMGGHSWQNVDHQDPEEVPVPHDAEFDIEEHQVVREDMSVSSHEENDEDGDSEGEATNVFELQRKETMEQLEPGEKKAMKKSIGICRHWLDSGYKQTSKAAEGHAGQNGLPSEKVLASEPPPGAQEAQEQHLERYMKKAQEHAKRNKKSSSGDVSELEEIPEAQKDEVDHVSHEITSSDLMRGKRLKRLLKQLSGRQAMSELYRLQLHMWIVLGAVVLLHVGCFAACMFVVHQQEVYVGAVSNAGESIIRAHSIMTYTMAIDAALRGYGFNASYDLPYLCSQLIENLDSLTGLQNSLYLGGGSGGVLAASVWNDASYSVLQYKDNAPLSQTTVAMSLWDLSSTFISSGRQVALTATHNTSSTLQQNQFWLFINDNGPEVLYHGYLHVLDLVVINAQGSIRKMDMLLIALLVVEAVMTALGATSYIWWLLKKVAKSRAALFTVFLFVPSGLLQALSKRKAEVGDGDSEDYGLEQDEDARSTLDDNVSMVDQPSRRGSLDLAGRASLDGQKTVAGATINRRRSLDLKSAPTGKTQEVVEKEPEAVFTVRRQRAASFSGAYKREISGEVDVEHGIFNGKRLVDIGKDVYPLVWPFLVCGLLILVSYIISITTLNNLTENLINIKLLQRSHAQAYRVAYYSSQLVLQDPSTQNASRTSVLSTLTTESSWLQVVYNTSLYGGPTLNDSLPDGSNDWDSGSLFASQVAASLLFKYTGCLRASVDLVGASGPACSDPNSTFHEVASHALDPMVQRLITESRLLGQGSLVEAEPDSLRWLFIWQVARVDLSDGLFMLATNYNQLALKTFIVFDAVQCAVMALIVTVSFVYAFFMFRPFVSATFAESKRVAELLSQLPNDMDVENMVEASYKVVLEHKLDSAALNMVPEARGLSLAAFSQIFQHVRRSITSVSLPEPVKGVTDPPVVNCDMKQHQPDEDQQEVVLMPVAPIRELAAAAMPRLSTSSQEGTVVPAAKDSFAVTSSLPALSEMQRNRSSRRSSLDIGIVGDYPAGFDFTALIMAQGEDGVWSPMPVDQAEKKRGWRDSAGSSNRIKPVHSSSLLQVSNSQRDLFSFNRVITPPSRLKQKNSGIHSQRQEQVAGWSRESSTPSQSSSSHNTFQEDRGKKPDKEAVTWPQLGSKQAPLTRSDRSFKEDLHRSVPLEGCMASTSQPLIALHLDSGRAITPVADMEEGQFDTVTPHTPQGESSSKTALGTMLAHGSSLYSTGLGDASALEPVPQVEQCTQDIGPRASLHNSSNEMSATEPMEPHVSSNQHMPDPLLRAVVSPSSAISKSLFLRPASGNRGSLDVAMQLHSMMMEGLPEEQADEESSVLEVPKLGSFDPDSIHDKCEATFVTPLQPGPEKLLTPQHEAQGSAEPLVYLPPSSRDGAITPIQPHPSKELSNIPMLPPPASREGALAASILKRGDTTRYSQETKALKAMTDKQLGSDKQAPQAVGESNTHGFEHNVQQALLGLFSDE</sequence>
<evidence type="ECO:0000259" key="9">
    <source>
        <dbReference type="PROSITE" id="PS50112"/>
    </source>
</evidence>
<comment type="caution">
    <text evidence="10">The sequence shown here is derived from an EMBL/GenBank/DDBJ whole genome shotgun (WGS) entry which is preliminary data.</text>
</comment>
<dbReference type="Proteomes" id="UP000232323">
    <property type="component" value="Unassembled WGS sequence"/>
</dbReference>
<keyword evidence="4" id="KW-0547">Nucleotide-binding</keyword>
<feature type="compositionally biased region" description="Low complexity" evidence="7">
    <location>
        <begin position="1369"/>
        <end position="1380"/>
    </location>
</feature>
<keyword evidence="1" id="KW-0600">Photoreceptor protein</keyword>
<keyword evidence="5" id="KW-0418">Kinase</keyword>
<feature type="region of interest" description="Disordered" evidence="7">
    <location>
        <begin position="2437"/>
        <end position="2469"/>
    </location>
</feature>
<feature type="region of interest" description="Disordered" evidence="7">
    <location>
        <begin position="1179"/>
        <end position="1199"/>
    </location>
</feature>
<dbReference type="InterPro" id="IPR052994">
    <property type="entry name" value="Tiny_macrocysts_regulators"/>
</dbReference>
<feature type="transmembrane region" description="Helical" evidence="8">
    <location>
        <begin position="264"/>
        <end position="286"/>
    </location>
</feature>
<name>A0A250WQR3_9CHLO</name>
<feature type="compositionally biased region" description="Polar residues" evidence="7">
    <location>
        <begin position="2456"/>
        <end position="2469"/>
    </location>
</feature>
<feature type="transmembrane region" description="Helical" evidence="8">
    <location>
        <begin position="1823"/>
        <end position="1847"/>
    </location>
</feature>
<evidence type="ECO:0000256" key="5">
    <source>
        <dbReference type="ARBA" id="ARBA00022777"/>
    </source>
</evidence>
<gene>
    <name evidence="10" type="ORF">CEUSTIGMA_g647.t1</name>
</gene>
<feature type="transmembrane region" description="Helical" evidence="8">
    <location>
        <begin position="105"/>
        <end position="128"/>
    </location>
</feature>
<keyword evidence="1" id="KW-0157">Chromophore</keyword>
<keyword evidence="11" id="KW-1185">Reference proteome</keyword>
<feature type="compositionally biased region" description="Low complexity" evidence="7">
    <location>
        <begin position="2512"/>
        <end position="2524"/>
    </location>
</feature>
<feature type="region of interest" description="Disordered" evidence="7">
    <location>
        <begin position="1454"/>
        <end position="1473"/>
    </location>
</feature>
<evidence type="ECO:0000313" key="11">
    <source>
        <dbReference type="Proteomes" id="UP000232323"/>
    </source>
</evidence>
<feature type="transmembrane region" description="Helical" evidence="8">
    <location>
        <begin position="2003"/>
        <end position="2023"/>
    </location>
</feature>
<keyword evidence="3" id="KW-0808">Transferase</keyword>
<keyword evidence="8" id="KW-0472">Membrane</keyword>
<dbReference type="FunFam" id="3.30.450.20:FF:000060">
    <property type="entry name" value="Sensor protein FixL"/>
    <property type="match status" value="1"/>
</dbReference>
<keyword evidence="1" id="KW-0675">Receptor</keyword>
<dbReference type="GO" id="GO:0016301">
    <property type="term" value="F:kinase activity"/>
    <property type="evidence" value="ECO:0007669"/>
    <property type="project" value="UniProtKB-KW"/>
</dbReference>
<feature type="region of interest" description="Disordered" evidence="7">
    <location>
        <begin position="2659"/>
        <end position="2682"/>
    </location>
</feature>
<dbReference type="GO" id="GO:0009881">
    <property type="term" value="F:photoreceptor activity"/>
    <property type="evidence" value="ECO:0007669"/>
    <property type="project" value="UniProtKB-KW"/>
</dbReference>
<feature type="transmembrane region" description="Helical" evidence="8">
    <location>
        <begin position="2219"/>
        <end position="2243"/>
    </location>
</feature>
<feature type="region of interest" description="Disordered" evidence="7">
    <location>
        <begin position="1515"/>
        <end position="1594"/>
    </location>
</feature>
<feature type="compositionally biased region" description="Acidic residues" evidence="7">
    <location>
        <begin position="1463"/>
        <end position="1472"/>
    </location>
</feature>
<feature type="compositionally biased region" description="Polar residues" evidence="7">
    <location>
        <begin position="2496"/>
        <end position="2506"/>
    </location>
</feature>
<dbReference type="STRING" id="1157962.A0A250WQR3"/>
<dbReference type="Pfam" id="PF25474">
    <property type="entry name" value="TPR_TmcB"/>
    <property type="match status" value="1"/>
</dbReference>
<evidence type="ECO:0000256" key="3">
    <source>
        <dbReference type="ARBA" id="ARBA00022679"/>
    </source>
</evidence>
<organism evidence="10 11">
    <name type="scientific">Chlamydomonas eustigma</name>
    <dbReference type="NCBI Taxonomy" id="1157962"/>
    <lineage>
        <taxon>Eukaryota</taxon>
        <taxon>Viridiplantae</taxon>
        <taxon>Chlorophyta</taxon>
        <taxon>core chlorophytes</taxon>
        <taxon>Chlorophyceae</taxon>
        <taxon>CS clade</taxon>
        <taxon>Chlamydomonadales</taxon>
        <taxon>Chlamydomonadaceae</taxon>
        <taxon>Chlamydomonas</taxon>
    </lineage>
</organism>
<feature type="transmembrane region" description="Helical" evidence="8">
    <location>
        <begin position="354"/>
        <end position="378"/>
    </location>
</feature>
<keyword evidence="6" id="KW-0067">ATP-binding</keyword>
<feature type="compositionally biased region" description="Basic and acidic residues" evidence="7">
    <location>
        <begin position="1546"/>
        <end position="1561"/>
    </location>
</feature>
<dbReference type="EMBL" id="BEGY01000002">
    <property type="protein sequence ID" value="GAX73194.1"/>
    <property type="molecule type" value="Genomic_DNA"/>
</dbReference>
<feature type="transmembrane region" description="Helical" evidence="8">
    <location>
        <begin position="51"/>
        <end position="70"/>
    </location>
</feature>
<proteinExistence type="predicted"/>
<dbReference type="PROSITE" id="PS50112">
    <property type="entry name" value="PAS"/>
    <property type="match status" value="1"/>
</dbReference>
<dbReference type="NCBIfam" id="TIGR00229">
    <property type="entry name" value="sensory_box"/>
    <property type="match status" value="1"/>
</dbReference>
<feature type="region of interest" description="Disordered" evidence="7">
    <location>
        <begin position="2491"/>
        <end position="2562"/>
    </location>
</feature>
<feature type="compositionally biased region" description="Basic and acidic residues" evidence="7">
    <location>
        <begin position="1580"/>
        <end position="1591"/>
    </location>
</feature>
<dbReference type="InterPro" id="IPR035965">
    <property type="entry name" value="PAS-like_dom_sf"/>
</dbReference>
<keyword evidence="2" id="KW-0716">Sensory transduction</keyword>
<feature type="region of interest" description="Disordered" evidence="7">
    <location>
        <begin position="2848"/>
        <end position="2873"/>
    </location>
</feature>
<evidence type="ECO:0000256" key="1">
    <source>
        <dbReference type="ARBA" id="ARBA00022543"/>
    </source>
</evidence>
<dbReference type="SMART" id="SM00091">
    <property type="entry name" value="PAS"/>
    <property type="match status" value="2"/>
</dbReference>
<evidence type="ECO:0000256" key="8">
    <source>
        <dbReference type="SAM" id="Phobius"/>
    </source>
</evidence>
<dbReference type="PANTHER" id="PTHR31600">
    <property type="entry name" value="TINY MACROCYSTS PROTEIN B-RELATED"/>
    <property type="match status" value="1"/>
</dbReference>
<accession>A0A250WQR3</accession>
<protein>
    <recommendedName>
        <fullName evidence="9">PAS domain-containing protein</fullName>
    </recommendedName>
</protein>